<name>A0A1U9KHW9_ACEAC</name>
<proteinExistence type="predicted"/>
<dbReference type="RefSeq" id="WP_077813403.1">
    <property type="nucleotide sequence ID" value="NZ_CP014692.1"/>
</dbReference>
<dbReference type="EMBL" id="CP014692">
    <property type="protein sequence ID" value="AQS85347.1"/>
    <property type="molecule type" value="Genomic_DNA"/>
</dbReference>
<dbReference type="STRING" id="435.A0U92_11730"/>
<accession>A0A1U9KHW9</accession>
<dbReference type="AlphaFoldDB" id="A0A1U9KHW9"/>
<evidence type="ECO:0000313" key="1">
    <source>
        <dbReference type="EMBL" id="AQS85347.1"/>
    </source>
</evidence>
<dbReference type="Proteomes" id="UP000188937">
    <property type="component" value="Chromosome"/>
</dbReference>
<organism evidence="1 2">
    <name type="scientific">Acetobacter aceti</name>
    <dbReference type="NCBI Taxonomy" id="435"/>
    <lineage>
        <taxon>Bacteria</taxon>
        <taxon>Pseudomonadati</taxon>
        <taxon>Pseudomonadota</taxon>
        <taxon>Alphaproteobacteria</taxon>
        <taxon>Acetobacterales</taxon>
        <taxon>Acetobacteraceae</taxon>
        <taxon>Acetobacter</taxon>
        <taxon>Acetobacter subgen. Acetobacter</taxon>
    </lineage>
</organism>
<dbReference type="KEGG" id="aace:A0U92_11730"/>
<gene>
    <name evidence="1" type="ORF">A0U92_11730</name>
</gene>
<protein>
    <submittedName>
        <fullName evidence="1">Uncharacterized protein</fullName>
    </submittedName>
</protein>
<sequence length="64" mass="7396">MLHLEDMLCDIEARKVALGLVDTPERIDALRNKGGLRTEAKRELLRRMAERAREAGKEPVRAYY</sequence>
<reference evidence="1 2" key="1">
    <citation type="submission" date="2016-03" db="EMBL/GenBank/DDBJ databases">
        <title>Acetic acid bacteria sequencing.</title>
        <authorList>
            <person name="Brandt J."/>
            <person name="Jakob F."/>
            <person name="Vogel R.F."/>
        </authorList>
    </citation>
    <scope>NUCLEOTIDE SEQUENCE [LARGE SCALE GENOMIC DNA]</scope>
    <source>
        <strain evidence="1 2">TMW2.1153</strain>
    </source>
</reference>
<dbReference type="OrthoDB" id="7510527at2"/>
<keyword evidence="2" id="KW-1185">Reference proteome</keyword>
<evidence type="ECO:0000313" key="2">
    <source>
        <dbReference type="Proteomes" id="UP000188937"/>
    </source>
</evidence>